<dbReference type="AlphaFoldDB" id="A0A7S3RCX9"/>
<feature type="region of interest" description="Disordered" evidence="1">
    <location>
        <begin position="349"/>
        <end position="386"/>
    </location>
</feature>
<protein>
    <submittedName>
        <fullName evidence="2">Uncharacterized protein</fullName>
    </submittedName>
</protein>
<feature type="compositionally biased region" description="Basic and acidic residues" evidence="1">
    <location>
        <begin position="277"/>
        <end position="295"/>
    </location>
</feature>
<proteinExistence type="predicted"/>
<feature type="compositionally biased region" description="Polar residues" evidence="1">
    <location>
        <begin position="349"/>
        <end position="365"/>
    </location>
</feature>
<feature type="region of interest" description="Disordered" evidence="1">
    <location>
        <begin position="276"/>
        <end position="318"/>
    </location>
</feature>
<dbReference type="EMBL" id="HBIQ01003384">
    <property type="protein sequence ID" value="CAE0520063.1"/>
    <property type="molecule type" value="Transcribed_RNA"/>
</dbReference>
<reference evidence="2" key="1">
    <citation type="submission" date="2021-01" db="EMBL/GenBank/DDBJ databases">
        <authorList>
            <person name="Corre E."/>
            <person name="Pelletier E."/>
            <person name="Niang G."/>
            <person name="Scheremetjew M."/>
            <person name="Finn R."/>
            <person name="Kale V."/>
            <person name="Holt S."/>
            <person name="Cochrane G."/>
            <person name="Meng A."/>
            <person name="Brown T."/>
            <person name="Cohen L."/>
        </authorList>
    </citation>
    <scope>NUCLEOTIDE SEQUENCE</scope>
    <source>
        <strain evidence="2">SPMC142</strain>
    </source>
</reference>
<sequence length="559" mass="57876">MRSAALSGSRGMLIDAAVPTLDPSLKAFKPALLARFAVECAREIRSLASLGGASEASSADVGRIIVMVPGLSCAVEANTLASEGEEEKEWRRSQAEAGRTEASGVIEVISLGMTVPPSPDEPPPAAVVVVGLLPPADADDNTVSIAREWLRLASGFGPADVGATAIDTPAAAGTSRPPPLMLGINLRSGVLREVHDFVTICALVPYSIVRRGRAGAASEDWSDVEEAKVLLYRVHPQPFRVLVAPPGGDGAAATYHEVVALPQRPDMERIGNLVESQVDKMRAQREEEKTSRGESVRNGATVDSCASGINAGGTSDNQADDVLAMDEAARRAAAQRALSTVFTSMTWDAPEASTNDDVSSPSSGVPANAATPPPSSDLSADKKSTAEPAKLAATAAAAAEAAELSVFSWSYTQLDDEMKLYASASALRMSHLGEEVAVFNGDANVQHIIARPLPGSRDLAPARLAALPAAATALLRICDTGGGHDDATLEQLAVADGEGAQRGARALAVILCAASAAAEAGCARLVAPAAVHSEDHAAEWFSSAGMVEENEAWVLYLNQ</sequence>
<evidence type="ECO:0000313" key="2">
    <source>
        <dbReference type="EMBL" id="CAE0520063.1"/>
    </source>
</evidence>
<name>A0A7S3RCX9_9SPIT</name>
<evidence type="ECO:0000256" key="1">
    <source>
        <dbReference type="SAM" id="MobiDB-lite"/>
    </source>
</evidence>
<gene>
    <name evidence="2" type="ORF">SACU0126_LOCUS1280</name>
</gene>
<organism evidence="2">
    <name type="scientific">Strombidinopsis acuminata</name>
    <dbReference type="NCBI Taxonomy" id="141414"/>
    <lineage>
        <taxon>Eukaryota</taxon>
        <taxon>Sar</taxon>
        <taxon>Alveolata</taxon>
        <taxon>Ciliophora</taxon>
        <taxon>Intramacronucleata</taxon>
        <taxon>Spirotrichea</taxon>
        <taxon>Choreotrichia</taxon>
        <taxon>Choreotrichida</taxon>
        <taxon>Strombidinopsidae</taxon>
        <taxon>Strombidinopsis</taxon>
    </lineage>
</organism>
<accession>A0A7S3RCX9</accession>